<gene>
    <name evidence="2" type="ORF">LX73_0818</name>
</gene>
<dbReference type="EMBL" id="VNHY01000001">
    <property type="protein sequence ID" value="TYP95511.1"/>
    <property type="molecule type" value="Genomic_DNA"/>
</dbReference>
<keyword evidence="3" id="KW-1185">Reference proteome</keyword>
<dbReference type="AlphaFoldDB" id="A0A5D3YSH7"/>
<evidence type="ECO:0000313" key="3">
    <source>
        <dbReference type="Proteomes" id="UP000324595"/>
    </source>
</evidence>
<accession>A0A5D3YSH7</accession>
<dbReference type="RefSeq" id="WP_148898178.1">
    <property type="nucleotide sequence ID" value="NZ_VNHY01000001.1"/>
</dbReference>
<name>A0A5D3YSH7_9BACT</name>
<evidence type="ECO:0008006" key="4">
    <source>
        <dbReference type="Google" id="ProtNLM"/>
    </source>
</evidence>
<keyword evidence="1" id="KW-0175">Coiled coil</keyword>
<proteinExistence type="predicted"/>
<comment type="caution">
    <text evidence="2">The sequence shown here is derived from an EMBL/GenBank/DDBJ whole genome shotgun (WGS) entry which is preliminary data.</text>
</comment>
<feature type="coiled-coil region" evidence="1">
    <location>
        <begin position="2"/>
        <end position="33"/>
    </location>
</feature>
<evidence type="ECO:0000313" key="2">
    <source>
        <dbReference type="EMBL" id="TYP95511.1"/>
    </source>
</evidence>
<organism evidence="2 3">
    <name type="scientific">Fodinibius salinus</name>
    <dbReference type="NCBI Taxonomy" id="860790"/>
    <lineage>
        <taxon>Bacteria</taxon>
        <taxon>Pseudomonadati</taxon>
        <taxon>Balneolota</taxon>
        <taxon>Balneolia</taxon>
        <taxon>Balneolales</taxon>
        <taxon>Balneolaceae</taxon>
        <taxon>Fodinibius</taxon>
    </lineage>
</organism>
<dbReference type="Proteomes" id="UP000324595">
    <property type="component" value="Unassembled WGS sequence"/>
</dbReference>
<dbReference type="OrthoDB" id="1525252at2"/>
<reference evidence="2 3" key="1">
    <citation type="submission" date="2019-07" db="EMBL/GenBank/DDBJ databases">
        <title>Genomic Encyclopedia of Archaeal and Bacterial Type Strains, Phase II (KMG-II): from individual species to whole genera.</title>
        <authorList>
            <person name="Goeker M."/>
        </authorList>
    </citation>
    <scope>NUCLEOTIDE SEQUENCE [LARGE SCALE GENOMIC DNA]</scope>
    <source>
        <strain evidence="2 3">DSM 21935</strain>
    </source>
</reference>
<evidence type="ECO:0000256" key="1">
    <source>
        <dbReference type="SAM" id="Coils"/>
    </source>
</evidence>
<protein>
    <recommendedName>
        <fullName evidence="4">DUF3618 domain-containing protein</fullName>
    </recommendedName>
</protein>
<sequence>MAEDKLDELEKKKQELQQELGQIQEELDNSIDQVRDNVNNKLDPKAIIQKHPLPIVGGATLIGFLLGHDSRSSAKKSSPGEFSSALVKQLKKLATRKAISYATDYVEELLEAKADKHLSSSDEEEQE</sequence>